<proteinExistence type="predicted"/>
<gene>
    <name evidence="2" type="ORF">J3D65DRAFT_599023</name>
</gene>
<evidence type="ECO:0000313" key="3">
    <source>
        <dbReference type="Proteomes" id="UP001360953"/>
    </source>
</evidence>
<evidence type="ECO:0000313" key="2">
    <source>
        <dbReference type="EMBL" id="KAK7544374.1"/>
    </source>
</evidence>
<dbReference type="Proteomes" id="UP001360953">
    <property type="component" value="Unassembled WGS sequence"/>
</dbReference>
<accession>A0ABR1M917</accession>
<name>A0ABR1M917_9PEZI</name>
<dbReference type="RefSeq" id="XP_066659609.1">
    <property type="nucleotide sequence ID" value="XM_066797877.1"/>
</dbReference>
<feature type="compositionally biased region" description="Low complexity" evidence="1">
    <location>
        <begin position="92"/>
        <end position="108"/>
    </location>
</feature>
<feature type="region of interest" description="Disordered" evidence="1">
    <location>
        <begin position="89"/>
        <end position="108"/>
    </location>
</feature>
<evidence type="ECO:0000256" key="1">
    <source>
        <dbReference type="SAM" id="MobiDB-lite"/>
    </source>
</evidence>
<organism evidence="2 3">
    <name type="scientific">Phyllosticta citribraziliensis</name>
    <dbReference type="NCBI Taxonomy" id="989973"/>
    <lineage>
        <taxon>Eukaryota</taxon>
        <taxon>Fungi</taxon>
        <taxon>Dikarya</taxon>
        <taxon>Ascomycota</taxon>
        <taxon>Pezizomycotina</taxon>
        <taxon>Dothideomycetes</taxon>
        <taxon>Dothideomycetes incertae sedis</taxon>
        <taxon>Botryosphaeriales</taxon>
        <taxon>Phyllostictaceae</taxon>
        <taxon>Phyllosticta</taxon>
    </lineage>
</organism>
<comment type="caution">
    <text evidence="2">The sequence shown here is derived from an EMBL/GenBank/DDBJ whole genome shotgun (WGS) entry which is preliminary data.</text>
</comment>
<dbReference type="EMBL" id="JBBPEH010000001">
    <property type="protein sequence ID" value="KAK7544374.1"/>
    <property type="molecule type" value="Genomic_DNA"/>
</dbReference>
<reference evidence="2 3" key="1">
    <citation type="submission" date="2024-04" db="EMBL/GenBank/DDBJ databases">
        <title>Phyllosticta paracitricarpa is synonymous to the EU quarantine fungus P. citricarpa based on phylogenomic analyses.</title>
        <authorList>
            <consortium name="Lawrence Berkeley National Laboratory"/>
            <person name="Van ingen-buijs V.A."/>
            <person name="Van westerhoven A.C."/>
            <person name="Haridas S."/>
            <person name="Skiadas P."/>
            <person name="Martin F."/>
            <person name="Groenewald J.Z."/>
            <person name="Crous P.W."/>
            <person name="Seidl M.F."/>
        </authorList>
    </citation>
    <scope>NUCLEOTIDE SEQUENCE [LARGE SCALE GENOMIC DNA]</scope>
    <source>
        <strain evidence="2 3">CPC 17464</strain>
    </source>
</reference>
<protein>
    <submittedName>
        <fullName evidence="2">Uncharacterized protein</fullName>
    </submittedName>
</protein>
<keyword evidence="3" id="KW-1185">Reference proteome</keyword>
<dbReference type="GeneID" id="92030783"/>
<sequence length="302" mass="32750">MLEQRRVCGGGWGVGPVTAYPSLPVHHVYGPDSTARGGVAVVEKPLQKHEQLAIQADRADDEPSPVAMVLQTEHMVEIQFYGRTLVQGPASDAQGYQDPDQDQGPPAIIPHQTILSSCRSAAEIRNKNQHSSVNTLPHAAMSRSRPGPLPTLVVGRLVSCRGRGRVVGGSVGRRARHGRRLIFSLSIRCRSMQSGQLSLQPLPFSPAVITEWPEEQSRDVKPLPLPLRLPPSVDIQVPSLDLDLNLHLMGTCTTTKIAAASAGYPPVLCCASFKPSGSPSLLSLRRLSKLKLCCRYRTSLFL</sequence>